<dbReference type="AlphaFoldDB" id="A0A7W7SWF9"/>
<proteinExistence type="predicted"/>
<feature type="transmembrane region" description="Helical" evidence="7">
    <location>
        <begin position="250"/>
        <end position="273"/>
    </location>
</feature>
<dbReference type="InterPro" id="IPR002293">
    <property type="entry name" value="AA/rel_permease1"/>
</dbReference>
<keyword evidence="4 7" id="KW-1133">Transmembrane helix</keyword>
<reference evidence="8 9" key="1">
    <citation type="submission" date="2020-08" db="EMBL/GenBank/DDBJ databases">
        <title>Sequencing the genomes of 1000 actinobacteria strains.</title>
        <authorList>
            <person name="Klenk H.-P."/>
        </authorList>
    </citation>
    <scope>NUCLEOTIDE SEQUENCE [LARGE SCALE GENOMIC DNA]</scope>
    <source>
        <strain evidence="8 9">DSM 45886</strain>
    </source>
</reference>
<evidence type="ECO:0000256" key="4">
    <source>
        <dbReference type="ARBA" id="ARBA00022989"/>
    </source>
</evidence>
<dbReference type="PANTHER" id="PTHR42770:SF13">
    <property type="entry name" value="L-METHIONINE_BRANCHED-CHAIN AMINO ACID EXPORTER YJEH"/>
    <property type="match status" value="1"/>
</dbReference>
<feature type="transmembrane region" description="Helical" evidence="7">
    <location>
        <begin position="80"/>
        <end position="106"/>
    </location>
</feature>
<comment type="subcellular location">
    <subcellularLocation>
        <location evidence="1">Cell membrane</location>
        <topology evidence="1">Multi-pass membrane protein</topology>
    </subcellularLocation>
</comment>
<evidence type="ECO:0000313" key="9">
    <source>
        <dbReference type="Proteomes" id="UP000578819"/>
    </source>
</evidence>
<evidence type="ECO:0000256" key="5">
    <source>
        <dbReference type="ARBA" id="ARBA00023136"/>
    </source>
</evidence>
<keyword evidence="5 7" id="KW-0472">Membrane</keyword>
<dbReference type="PIRSF" id="PIRSF006060">
    <property type="entry name" value="AA_transporter"/>
    <property type="match status" value="1"/>
</dbReference>
<evidence type="ECO:0000256" key="2">
    <source>
        <dbReference type="ARBA" id="ARBA00022475"/>
    </source>
</evidence>
<protein>
    <submittedName>
        <fullName evidence="8">Amino acid efflux transporter</fullName>
    </submittedName>
</protein>
<keyword evidence="3 7" id="KW-0812">Transmembrane</keyword>
<dbReference type="RefSeq" id="WP_184538278.1">
    <property type="nucleotide sequence ID" value="NZ_JACHJW010000001.1"/>
</dbReference>
<sequence>MSRMTVPQGAALSIGAVLGTGVIALPALAAQIAGPASILAWIAMIALSVPLAATFAALGTRYADTGGVATYVRRAFGARAATVVGWCFYFAVPTGAPAAAMFAGAYVAEAFGGDRRTVLLTAALVIATVTVTNVGGLRISGRLQLVLAGLLAALLLVATVTALPHARWDNLEPFAPHGWLAVGSAAAVLVWGFAGWEAVTSLAADFRRPARDLPRATGIALVVVGVLYLGVAGTSLLVLGADTGSTEAPLAHLLAIGVGGEVRVLTALVALLLTIGTMNAYFAGAARLGAALGRDGALPGWFAQGSAPGQVPRRSLAVLGLLSALALAGVAGTGIGPGLSVQLTSGSFTLVYVLGAAAAVRLLPVGSWSRRAAVVSLVAVSALLVMTGVYVLWTLAVSVAALLYARRRRSGSPELETAAPQPVMSRSETAAPLPGVSPPTDRTNGSAGHRPLVDRTVAVHERDVAV</sequence>
<comment type="caution">
    <text evidence="8">The sequence shown here is derived from an EMBL/GenBank/DDBJ whole genome shotgun (WGS) entry which is preliminary data.</text>
</comment>
<feature type="transmembrane region" description="Helical" evidence="7">
    <location>
        <begin position="216"/>
        <end position="238"/>
    </location>
</feature>
<dbReference type="EMBL" id="JACHJW010000001">
    <property type="protein sequence ID" value="MBB4962214.1"/>
    <property type="molecule type" value="Genomic_DNA"/>
</dbReference>
<dbReference type="Gene3D" id="1.20.1740.10">
    <property type="entry name" value="Amino acid/polyamine transporter I"/>
    <property type="match status" value="1"/>
</dbReference>
<evidence type="ECO:0000256" key="6">
    <source>
        <dbReference type="SAM" id="MobiDB-lite"/>
    </source>
</evidence>
<feature type="transmembrane region" description="Helical" evidence="7">
    <location>
        <begin position="145"/>
        <end position="166"/>
    </location>
</feature>
<accession>A0A7W7SWF9</accession>
<feature type="transmembrane region" description="Helical" evidence="7">
    <location>
        <begin position="118"/>
        <end position="138"/>
    </location>
</feature>
<feature type="transmembrane region" description="Helical" evidence="7">
    <location>
        <begin position="316"/>
        <end position="335"/>
    </location>
</feature>
<feature type="transmembrane region" description="Helical" evidence="7">
    <location>
        <begin position="178"/>
        <end position="204"/>
    </location>
</feature>
<keyword evidence="9" id="KW-1185">Reference proteome</keyword>
<feature type="transmembrane region" description="Helical" evidence="7">
    <location>
        <begin position="372"/>
        <end position="405"/>
    </location>
</feature>
<evidence type="ECO:0000256" key="7">
    <source>
        <dbReference type="SAM" id="Phobius"/>
    </source>
</evidence>
<evidence type="ECO:0000313" key="8">
    <source>
        <dbReference type="EMBL" id="MBB4962214.1"/>
    </source>
</evidence>
<feature type="transmembrane region" description="Helical" evidence="7">
    <location>
        <begin position="39"/>
        <end position="59"/>
    </location>
</feature>
<feature type="transmembrane region" description="Helical" evidence="7">
    <location>
        <begin position="341"/>
        <end position="360"/>
    </location>
</feature>
<dbReference type="Proteomes" id="UP000578819">
    <property type="component" value="Unassembled WGS sequence"/>
</dbReference>
<dbReference type="GO" id="GO:0022857">
    <property type="term" value="F:transmembrane transporter activity"/>
    <property type="evidence" value="ECO:0007669"/>
    <property type="project" value="InterPro"/>
</dbReference>
<organism evidence="8 9">
    <name type="scientific">Micromonospora polyrhachis</name>
    <dbReference type="NCBI Taxonomy" id="1282883"/>
    <lineage>
        <taxon>Bacteria</taxon>
        <taxon>Bacillati</taxon>
        <taxon>Actinomycetota</taxon>
        <taxon>Actinomycetes</taxon>
        <taxon>Micromonosporales</taxon>
        <taxon>Micromonosporaceae</taxon>
        <taxon>Micromonospora</taxon>
    </lineage>
</organism>
<dbReference type="Pfam" id="PF13520">
    <property type="entry name" value="AA_permease_2"/>
    <property type="match status" value="1"/>
</dbReference>
<dbReference type="InterPro" id="IPR050367">
    <property type="entry name" value="APC_superfamily"/>
</dbReference>
<dbReference type="GO" id="GO:0005886">
    <property type="term" value="C:plasma membrane"/>
    <property type="evidence" value="ECO:0007669"/>
    <property type="project" value="UniProtKB-SubCell"/>
</dbReference>
<evidence type="ECO:0000256" key="1">
    <source>
        <dbReference type="ARBA" id="ARBA00004651"/>
    </source>
</evidence>
<keyword evidence="2" id="KW-1003">Cell membrane</keyword>
<gene>
    <name evidence="8" type="ORF">FHR38_005947</name>
</gene>
<evidence type="ECO:0000256" key="3">
    <source>
        <dbReference type="ARBA" id="ARBA00022692"/>
    </source>
</evidence>
<dbReference type="PANTHER" id="PTHR42770">
    <property type="entry name" value="AMINO ACID TRANSPORTER-RELATED"/>
    <property type="match status" value="1"/>
</dbReference>
<feature type="region of interest" description="Disordered" evidence="6">
    <location>
        <begin position="414"/>
        <end position="453"/>
    </location>
</feature>
<name>A0A7W7SWF9_9ACTN</name>